<dbReference type="EMBL" id="CP073708">
    <property type="protein sequence ID" value="QUO41074.1"/>
    <property type="molecule type" value="Genomic_DNA"/>
</dbReference>
<dbReference type="SMART" id="SM00450">
    <property type="entry name" value="RHOD"/>
    <property type="match status" value="1"/>
</dbReference>
<dbReference type="AlphaFoldDB" id="A0A7T5EJW2"/>
<accession>A0A7T5EJW2</accession>
<reference evidence="4" key="2">
    <citation type="submission" date="2021-04" db="EMBL/GenBank/DDBJ databases">
        <title>Brevibacillus composti FJAT-54423, complete genome.</title>
        <authorList>
            <person name="Tang R."/>
        </authorList>
    </citation>
    <scope>NUCLEOTIDE SEQUENCE</scope>
    <source>
        <strain evidence="4">FJAT-54424</strain>
    </source>
</reference>
<dbReference type="SUPFAM" id="SSF52821">
    <property type="entry name" value="Rhodanese/Cell cycle control phosphatase"/>
    <property type="match status" value="1"/>
</dbReference>
<dbReference type="Pfam" id="PF00581">
    <property type="entry name" value="Rhodanese"/>
    <property type="match status" value="1"/>
</dbReference>
<dbReference type="InterPro" id="IPR001763">
    <property type="entry name" value="Rhodanese-like_dom"/>
</dbReference>
<keyword evidence="1" id="KW-0472">Membrane</keyword>
<dbReference type="InterPro" id="IPR050229">
    <property type="entry name" value="GlpE_sulfurtransferase"/>
</dbReference>
<keyword evidence="6" id="KW-1185">Reference proteome</keyword>
<dbReference type="EMBL" id="CP066308">
    <property type="protein sequence ID" value="QQE73990.1"/>
    <property type="molecule type" value="Genomic_DNA"/>
</dbReference>
<dbReference type="KEGG" id="bcop:JD108_19370"/>
<dbReference type="PANTHER" id="PTHR43031:SF18">
    <property type="entry name" value="RHODANESE-RELATED SULFURTRANSFERASES"/>
    <property type="match status" value="1"/>
</dbReference>
<protein>
    <submittedName>
        <fullName evidence="3">Rhodanese-like domain-containing protein</fullName>
    </submittedName>
</protein>
<dbReference type="PANTHER" id="PTHR43031">
    <property type="entry name" value="FAD-DEPENDENT OXIDOREDUCTASE"/>
    <property type="match status" value="1"/>
</dbReference>
<dbReference type="Proteomes" id="UP000595847">
    <property type="component" value="Chromosome"/>
</dbReference>
<evidence type="ECO:0000313" key="6">
    <source>
        <dbReference type="Proteomes" id="UP000677234"/>
    </source>
</evidence>
<dbReference type="Proteomes" id="UP000677234">
    <property type="component" value="Chromosome"/>
</dbReference>
<keyword evidence="1" id="KW-0812">Transmembrane</keyword>
<dbReference type="PROSITE" id="PS50206">
    <property type="entry name" value="RHODANESE_3"/>
    <property type="match status" value="1"/>
</dbReference>
<feature type="transmembrane region" description="Helical" evidence="1">
    <location>
        <begin position="6"/>
        <end position="24"/>
    </location>
</feature>
<proteinExistence type="predicted"/>
<name>A0A7T5EJW2_9BACL</name>
<gene>
    <name evidence="3" type="ORF">JD108_19370</name>
    <name evidence="4" type="ORF">KDJ56_19305</name>
</gene>
<dbReference type="InterPro" id="IPR036873">
    <property type="entry name" value="Rhodanese-like_dom_sf"/>
</dbReference>
<evidence type="ECO:0000259" key="2">
    <source>
        <dbReference type="PROSITE" id="PS50206"/>
    </source>
</evidence>
<keyword evidence="1" id="KW-1133">Transmembrane helix</keyword>
<dbReference type="Gene3D" id="3.40.250.10">
    <property type="entry name" value="Rhodanese-like domain"/>
    <property type="match status" value="1"/>
</dbReference>
<evidence type="ECO:0000313" key="4">
    <source>
        <dbReference type="EMBL" id="QUO41074.1"/>
    </source>
</evidence>
<feature type="domain" description="Rhodanese" evidence="2">
    <location>
        <begin position="38"/>
        <end position="123"/>
    </location>
</feature>
<reference evidence="3 5" key="1">
    <citation type="submission" date="2020-12" db="EMBL/GenBank/DDBJ databases">
        <title>strain FJAT-54423T represents a novel species of the genus Brevibacillus.</title>
        <authorList>
            <person name="Tang R."/>
        </authorList>
    </citation>
    <scope>NUCLEOTIDE SEQUENCE [LARGE SCALE GENOMIC DNA]</scope>
    <source>
        <strain evidence="3 5">FJAT-54423</strain>
    </source>
</reference>
<evidence type="ECO:0000313" key="5">
    <source>
        <dbReference type="Proteomes" id="UP000595847"/>
    </source>
</evidence>
<dbReference type="FunFam" id="3.40.250.10:FF:000049">
    <property type="entry name" value="Phage shock protein E"/>
    <property type="match status" value="1"/>
</dbReference>
<dbReference type="RefSeq" id="WP_198827584.1">
    <property type="nucleotide sequence ID" value="NZ_CP066308.1"/>
</dbReference>
<evidence type="ECO:0000256" key="1">
    <source>
        <dbReference type="SAM" id="Phobius"/>
    </source>
</evidence>
<evidence type="ECO:0000313" key="3">
    <source>
        <dbReference type="EMBL" id="QQE73990.1"/>
    </source>
</evidence>
<organism evidence="3 5">
    <name type="scientific">Brevibacillus composti</name>
    <dbReference type="NCBI Taxonomy" id="2796470"/>
    <lineage>
        <taxon>Bacteria</taxon>
        <taxon>Bacillati</taxon>
        <taxon>Bacillota</taxon>
        <taxon>Bacilli</taxon>
        <taxon>Bacillales</taxon>
        <taxon>Paenibacillaceae</taxon>
        <taxon>Brevibacillus</taxon>
    </lineage>
</organism>
<sequence length="123" mass="13936">MDYIFYIVLALFVIWMLYKQFAPVKGVRNLSAKQFQEESKGNKVIDVREVHEYKRGHIAGAVNIPLSQLSQRMGEIPKDKKVFLYCQSGMRSKQAAKLLSRNGYTNLANLNGGISAWSGPIQQ</sequence>
<dbReference type="CDD" id="cd00158">
    <property type="entry name" value="RHOD"/>
    <property type="match status" value="1"/>
</dbReference>